<dbReference type="Proteomes" id="UP000509126">
    <property type="component" value="Chromosome"/>
</dbReference>
<accession>A0A6N1MSD8</accession>
<dbReference type="RefSeq" id="WP_174893613.1">
    <property type="nucleotide sequence ID" value="NZ_CP054803.1"/>
</dbReference>
<dbReference type="AlphaFoldDB" id="A0A6N1MSD8"/>
<reference evidence="1 2" key="1">
    <citation type="submission" date="2019-11" db="EMBL/GenBank/DDBJ databases">
        <title>FDA dAtabase for Regulatory Grade micrObial Sequences (FDA-ARGOS): Supporting development and validation of Infectious Disease Dx tests.</title>
        <authorList>
            <person name="Patel R."/>
            <person name="Rucinski S."/>
            <person name="Tallon L."/>
            <person name="Sadzewicz L."/>
            <person name="Vavikolanu K."/>
            <person name="Mehta A."/>
            <person name="Aluvathingal J."/>
            <person name="Nadendla S."/>
            <person name="Nandy P."/>
            <person name="Geyer C."/>
            <person name="Yan Y."/>
            <person name="Sichtig H."/>
        </authorList>
    </citation>
    <scope>NUCLEOTIDE SEQUENCE [LARGE SCALE GENOMIC DNA]</scope>
    <source>
        <strain evidence="1 2">FDAARGOS_557</strain>
    </source>
</reference>
<sequence>MLAIEICYALLKEEFECGPHPLPEGADLARGYVTYQDVSLMPQESISGWMGFDQVRMQVNVYNKSKLQSSRDANRIKRLFTKENPFGGCSVVAGRSDFDTETMLHLQQIDFYMYQSDNNC</sequence>
<gene>
    <name evidence="1" type="ORF">FOB19_04130</name>
</gene>
<organism evidence="1 2">
    <name type="scientific">Acinetobacter lwoffii</name>
    <dbReference type="NCBI Taxonomy" id="28090"/>
    <lineage>
        <taxon>Bacteria</taxon>
        <taxon>Pseudomonadati</taxon>
        <taxon>Pseudomonadota</taxon>
        <taxon>Gammaproteobacteria</taxon>
        <taxon>Moraxellales</taxon>
        <taxon>Moraxellaceae</taxon>
        <taxon>Acinetobacter</taxon>
    </lineage>
</organism>
<name>A0A6N1MSD8_ACILW</name>
<dbReference type="EMBL" id="CP054803">
    <property type="protein sequence ID" value="QKU20687.1"/>
    <property type="molecule type" value="Genomic_DNA"/>
</dbReference>
<evidence type="ECO:0000313" key="1">
    <source>
        <dbReference type="EMBL" id="QKU20687.1"/>
    </source>
</evidence>
<evidence type="ECO:0000313" key="2">
    <source>
        <dbReference type="Proteomes" id="UP000509126"/>
    </source>
</evidence>
<proteinExistence type="predicted"/>
<protein>
    <submittedName>
        <fullName evidence="1">Uncharacterized protein</fullName>
    </submittedName>
</protein>